<keyword evidence="2" id="KW-0472">Membrane</keyword>
<reference evidence="4 5" key="1">
    <citation type="journal article" date="2018" name="Nat. Ecol. Evol.">
        <title>Pezizomycetes genomes reveal the molecular basis of ectomycorrhizal truffle lifestyle.</title>
        <authorList>
            <person name="Murat C."/>
            <person name="Payen T."/>
            <person name="Noel B."/>
            <person name="Kuo A."/>
            <person name="Morin E."/>
            <person name="Chen J."/>
            <person name="Kohler A."/>
            <person name="Krizsan K."/>
            <person name="Balestrini R."/>
            <person name="Da Silva C."/>
            <person name="Montanini B."/>
            <person name="Hainaut M."/>
            <person name="Levati E."/>
            <person name="Barry K.W."/>
            <person name="Belfiori B."/>
            <person name="Cichocki N."/>
            <person name="Clum A."/>
            <person name="Dockter R.B."/>
            <person name="Fauchery L."/>
            <person name="Guy J."/>
            <person name="Iotti M."/>
            <person name="Le Tacon F."/>
            <person name="Lindquist E.A."/>
            <person name="Lipzen A."/>
            <person name="Malagnac F."/>
            <person name="Mello A."/>
            <person name="Molinier V."/>
            <person name="Miyauchi S."/>
            <person name="Poulain J."/>
            <person name="Riccioni C."/>
            <person name="Rubini A."/>
            <person name="Sitrit Y."/>
            <person name="Splivallo R."/>
            <person name="Traeger S."/>
            <person name="Wang M."/>
            <person name="Zifcakova L."/>
            <person name="Wipf D."/>
            <person name="Zambonelli A."/>
            <person name="Paolocci F."/>
            <person name="Nowrousian M."/>
            <person name="Ottonello S."/>
            <person name="Baldrian P."/>
            <person name="Spatafora J.W."/>
            <person name="Henrissat B."/>
            <person name="Nagy L.G."/>
            <person name="Aury J.M."/>
            <person name="Wincker P."/>
            <person name="Grigoriev I.V."/>
            <person name="Bonfante P."/>
            <person name="Martin F.M."/>
        </authorList>
    </citation>
    <scope>NUCLEOTIDE SEQUENCE [LARGE SCALE GENOMIC DNA]</scope>
    <source>
        <strain evidence="4 5">120613-1</strain>
    </source>
</reference>
<keyword evidence="5" id="KW-1185">Reference proteome</keyword>
<evidence type="ECO:0000256" key="1">
    <source>
        <dbReference type="SAM" id="MobiDB-lite"/>
    </source>
</evidence>
<evidence type="ECO:0000256" key="3">
    <source>
        <dbReference type="SAM" id="SignalP"/>
    </source>
</evidence>
<keyword evidence="2" id="KW-0812">Transmembrane</keyword>
<dbReference type="AlphaFoldDB" id="A0A3N4JT79"/>
<feature type="transmembrane region" description="Helical" evidence="2">
    <location>
        <begin position="64"/>
        <end position="85"/>
    </location>
</feature>
<keyword evidence="2" id="KW-1133">Transmembrane helix</keyword>
<feature type="compositionally biased region" description="Low complexity" evidence="1">
    <location>
        <begin position="118"/>
        <end position="134"/>
    </location>
</feature>
<sequence length="251" mass="26432">MPSMQSPLPLILSVFLLLLAGQTTAHPTKQTRSDAEISSSIPLDLLRRDLQTRSLPEFFTTPTIIALSAGGFSFLLLMTLLCVCCHRKRKQGRKLLAAYESPDRTPYEAIQLQKKKSASTTSLSTTTAASPSTTEKLDVVRKDELQVHVSTVELPAQGYSPRTSSLGGRGGQLGVSVPGRVLVRGNGGREKEVGMISPPASPFAPRPASPFLPYSPTTTTTPPISPYGPPSPRAVAGPYGPGGGGVIGGAL</sequence>
<feature type="region of interest" description="Disordered" evidence="1">
    <location>
        <begin position="111"/>
        <end position="137"/>
    </location>
</feature>
<evidence type="ECO:0000313" key="5">
    <source>
        <dbReference type="Proteomes" id="UP000276215"/>
    </source>
</evidence>
<feature type="region of interest" description="Disordered" evidence="1">
    <location>
        <begin position="158"/>
        <end position="180"/>
    </location>
</feature>
<keyword evidence="3" id="KW-0732">Signal</keyword>
<organism evidence="4 5">
    <name type="scientific">Choiromyces venosus 120613-1</name>
    <dbReference type="NCBI Taxonomy" id="1336337"/>
    <lineage>
        <taxon>Eukaryota</taxon>
        <taxon>Fungi</taxon>
        <taxon>Dikarya</taxon>
        <taxon>Ascomycota</taxon>
        <taxon>Pezizomycotina</taxon>
        <taxon>Pezizomycetes</taxon>
        <taxon>Pezizales</taxon>
        <taxon>Tuberaceae</taxon>
        <taxon>Choiromyces</taxon>
    </lineage>
</organism>
<evidence type="ECO:0000313" key="4">
    <source>
        <dbReference type="EMBL" id="RPA99340.1"/>
    </source>
</evidence>
<feature type="signal peptide" evidence="3">
    <location>
        <begin position="1"/>
        <end position="25"/>
    </location>
</feature>
<accession>A0A3N4JT79</accession>
<dbReference type="OrthoDB" id="5413987at2759"/>
<protein>
    <submittedName>
        <fullName evidence="4">Uncharacterized protein</fullName>
    </submittedName>
</protein>
<gene>
    <name evidence="4" type="ORF">L873DRAFT_919737</name>
</gene>
<evidence type="ECO:0000256" key="2">
    <source>
        <dbReference type="SAM" id="Phobius"/>
    </source>
</evidence>
<name>A0A3N4JT79_9PEZI</name>
<dbReference type="EMBL" id="ML120388">
    <property type="protein sequence ID" value="RPA99340.1"/>
    <property type="molecule type" value="Genomic_DNA"/>
</dbReference>
<dbReference type="Proteomes" id="UP000276215">
    <property type="component" value="Unassembled WGS sequence"/>
</dbReference>
<proteinExistence type="predicted"/>
<dbReference type="STRING" id="1336337.A0A3N4JT79"/>
<feature type="chain" id="PRO_5018262025" evidence="3">
    <location>
        <begin position="26"/>
        <end position="251"/>
    </location>
</feature>